<dbReference type="RefSeq" id="WP_232513748.1">
    <property type="nucleotide sequence ID" value="NZ_CP018044.1"/>
</dbReference>
<comment type="catalytic activity">
    <reaction evidence="5">
        <text>L-glutaminyl-[peptide chain release factor] + S-adenosyl-L-methionine = N(5)-methyl-L-glutaminyl-[peptide chain release factor] + S-adenosyl-L-homocysteine + H(+)</text>
        <dbReference type="Rhea" id="RHEA:42896"/>
        <dbReference type="Rhea" id="RHEA-COMP:10271"/>
        <dbReference type="Rhea" id="RHEA-COMP:10272"/>
        <dbReference type="ChEBI" id="CHEBI:15378"/>
        <dbReference type="ChEBI" id="CHEBI:30011"/>
        <dbReference type="ChEBI" id="CHEBI:57856"/>
        <dbReference type="ChEBI" id="CHEBI:59789"/>
        <dbReference type="ChEBI" id="CHEBI:61891"/>
        <dbReference type="EC" id="2.1.1.297"/>
    </reaction>
</comment>
<evidence type="ECO:0000256" key="1">
    <source>
        <dbReference type="ARBA" id="ARBA00012771"/>
    </source>
</evidence>
<gene>
    <name evidence="9" type="ORF">BCHO_0555</name>
</gene>
<proteinExistence type="predicted"/>
<keyword evidence="10" id="KW-1185">Reference proteome</keyword>
<feature type="compositionally biased region" description="Polar residues" evidence="6">
    <location>
        <begin position="28"/>
        <end position="37"/>
    </location>
</feature>
<dbReference type="CDD" id="cd02440">
    <property type="entry name" value="AdoMet_MTases"/>
    <property type="match status" value="1"/>
</dbReference>
<keyword evidence="3 9" id="KW-0808">Transferase</keyword>
<dbReference type="InterPro" id="IPR019874">
    <property type="entry name" value="RF_methyltr_PrmC"/>
</dbReference>
<dbReference type="InterPro" id="IPR040758">
    <property type="entry name" value="PrmC_N"/>
</dbReference>
<dbReference type="NCBIfam" id="TIGR00536">
    <property type="entry name" value="hemK_fam"/>
    <property type="match status" value="1"/>
</dbReference>
<dbReference type="Proteomes" id="UP000028995">
    <property type="component" value="Unassembled WGS sequence"/>
</dbReference>
<evidence type="ECO:0000256" key="5">
    <source>
        <dbReference type="ARBA" id="ARBA00048391"/>
    </source>
</evidence>
<dbReference type="InterPro" id="IPR050320">
    <property type="entry name" value="N5-glutamine_MTase"/>
</dbReference>
<feature type="region of interest" description="Disordered" evidence="6">
    <location>
        <begin position="1"/>
        <end position="37"/>
    </location>
</feature>
<dbReference type="EMBL" id="JGYU01000001">
    <property type="protein sequence ID" value="KFI58508.1"/>
    <property type="molecule type" value="Genomic_DNA"/>
</dbReference>
<evidence type="ECO:0000313" key="10">
    <source>
        <dbReference type="Proteomes" id="UP000028995"/>
    </source>
</evidence>
<evidence type="ECO:0000256" key="2">
    <source>
        <dbReference type="ARBA" id="ARBA00022603"/>
    </source>
</evidence>
<dbReference type="STRING" id="35760.BCHO_0555"/>
<reference evidence="9 10" key="1">
    <citation type="submission" date="2014-03" db="EMBL/GenBank/DDBJ databases">
        <title>Genomics of Bifidobacteria.</title>
        <authorList>
            <person name="Ventura M."/>
            <person name="Milani C."/>
            <person name="Lugli G.A."/>
        </authorList>
    </citation>
    <scope>NUCLEOTIDE SEQUENCE [LARGE SCALE GENOMIC DNA]</scope>
    <source>
        <strain evidence="9 10">LMG 10510</strain>
    </source>
</reference>
<evidence type="ECO:0000259" key="7">
    <source>
        <dbReference type="Pfam" id="PF05175"/>
    </source>
</evidence>
<name>A0A087AIA8_9BIFI</name>
<dbReference type="InterPro" id="IPR007848">
    <property type="entry name" value="Small_mtfrase_dom"/>
</dbReference>
<feature type="domain" description="Release factor glutamine methyltransferase N-terminal" evidence="8">
    <location>
        <begin position="44"/>
        <end position="125"/>
    </location>
</feature>
<protein>
    <recommendedName>
        <fullName evidence="1">peptide chain release factor N(5)-glutamine methyltransferase</fullName>
        <ecNumber evidence="1">2.1.1.297</ecNumber>
    </recommendedName>
</protein>
<dbReference type="Gene3D" id="1.10.8.10">
    <property type="entry name" value="DNA helicase RuvA subunit, C-terminal domain"/>
    <property type="match status" value="1"/>
</dbReference>
<comment type="caution">
    <text evidence="9">The sequence shown here is derived from an EMBL/GenBank/DDBJ whole genome shotgun (WGS) entry which is preliminary data.</text>
</comment>
<keyword evidence="2 9" id="KW-0489">Methyltransferase</keyword>
<keyword evidence="4" id="KW-0949">S-adenosyl-L-methionine</keyword>
<feature type="domain" description="Methyltransferase small" evidence="7">
    <location>
        <begin position="167"/>
        <end position="251"/>
    </location>
</feature>
<evidence type="ECO:0000313" key="9">
    <source>
        <dbReference type="EMBL" id="KFI58508.1"/>
    </source>
</evidence>
<organism evidence="9 10">
    <name type="scientific">Bifidobacterium choerinum</name>
    <dbReference type="NCBI Taxonomy" id="35760"/>
    <lineage>
        <taxon>Bacteria</taxon>
        <taxon>Bacillati</taxon>
        <taxon>Actinomycetota</taxon>
        <taxon>Actinomycetes</taxon>
        <taxon>Bifidobacteriales</taxon>
        <taxon>Bifidobacteriaceae</taxon>
        <taxon>Bifidobacterium</taxon>
    </lineage>
</organism>
<dbReference type="EC" id="2.1.1.297" evidence="1"/>
<evidence type="ECO:0000256" key="3">
    <source>
        <dbReference type="ARBA" id="ARBA00022679"/>
    </source>
</evidence>
<evidence type="ECO:0000259" key="8">
    <source>
        <dbReference type="Pfam" id="PF17827"/>
    </source>
</evidence>
<dbReference type="InterPro" id="IPR002052">
    <property type="entry name" value="DNA_methylase_N6_adenine_CS"/>
</dbReference>
<dbReference type="eggNOG" id="COG2890">
    <property type="taxonomic scope" value="Bacteria"/>
</dbReference>
<dbReference type="GO" id="GO:0003676">
    <property type="term" value="F:nucleic acid binding"/>
    <property type="evidence" value="ECO:0007669"/>
    <property type="project" value="InterPro"/>
</dbReference>
<dbReference type="PANTHER" id="PTHR18895">
    <property type="entry name" value="HEMK METHYLTRANSFERASE"/>
    <property type="match status" value="1"/>
</dbReference>
<dbReference type="PROSITE" id="PS00092">
    <property type="entry name" value="N6_MTASE"/>
    <property type="match status" value="1"/>
</dbReference>
<dbReference type="Gene3D" id="3.40.50.150">
    <property type="entry name" value="Vaccinia Virus protein VP39"/>
    <property type="match status" value="1"/>
</dbReference>
<dbReference type="InterPro" id="IPR004556">
    <property type="entry name" value="HemK-like"/>
</dbReference>
<dbReference type="SUPFAM" id="SSF53335">
    <property type="entry name" value="S-adenosyl-L-methionine-dependent methyltransferases"/>
    <property type="match status" value="1"/>
</dbReference>
<dbReference type="NCBIfam" id="TIGR03534">
    <property type="entry name" value="RF_mod_PrmC"/>
    <property type="match status" value="1"/>
</dbReference>
<dbReference type="PANTHER" id="PTHR18895:SF74">
    <property type="entry name" value="MTRF1L RELEASE FACTOR GLUTAMINE METHYLTRANSFERASE"/>
    <property type="match status" value="1"/>
</dbReference>
<dbReference type="InterPro" id="IPR029063">
    <property type="entry name" value="SAM-dependent_MTases_sf"/>
</dbReference>
<dbReference type="GO" id="GO:0032259">
    <property type="term" value="P:methylation"/>
    <property type="evidence" value="ECO:0007669"/>
    <property type="project" value="UniProtKB-KW"/>
</dbReference>
<dbReference type="Pfam" id="PF05175">
    <property type="entry name" value="MTS"/>
    <property type="match status" value="1"/>
</dbReference>
<sequence>MASTTDDMSDDMSDAATARAVGTPRPSTPTDNAPTNAAGSVADLIAAGGERLARVGVDTPRHDAKLLLAEATRASLSDVDKAALLGDGVTKLVAGKSIGVDAALADYSAMLARRERREPLQYIVGHVPFRYLDIKVGPGVFIPRQETELLVDEAIGWVTRNGLYCPRVVDLCAGSGAIGLAIATEVPGAQVWGVEKDVLAAQWTRRNVQETGAVFPDITANYHLEIADATCPTTLAQLDGTVDVVVSNPPYIPLTDVPEQFEVREYDPQTALYGGSADGMMVPERIIVRAAALLRPDGVLIMEHDVTQTDRTVAFARASGFADARTEIDLTGRPRYLVATR</sequence>
<evidence type="ECO:0000256" key="6">
    <source>
        <dbReference type="SAM" id="MobiDB-lite"/>
    </source>
</evidence>
<evidence type="ECO:0000256" key="4">
    <source>
        <dbReference type="ARBA" id="ARBA00022691"/>
    </source>
</evidence>
<dbReference type="Pfam" id="PF17827">
    <property type="entry name" value="PrmC_N"/>
    <property type="match status" value="1"/>
</dbReference>
<dbReference type="GO" id="GO:0102559">
    <property type="term" value="F:peptide chain release factor N(5)-glutamine methyltransferase activity"/>
    <property type="evidence" value="ECO:0007669"/>
    <property type="project" value="UniProtKB-EC"/>
</dbReference>
<dbReference type="AlphaFoldDB" id="A0A087AIA8"/>
<accession>A0A087AIA8</accession>